<evidence type="ECO:0000313" key="2">
    <source>
        <dbReference type="Proteomes" id="UP000712600"/>
    </source>
</evidence>
<gene>
    <name evidence="1" type="ORF">F2Q69_00058458</name>
</gene>
<reference evidence="1" key="1">
    <citation type="submission" date="2019-12" db="EMBL/GenBank/DDBJ databases">
        <title>Genome sequencing and annotation of Brassica cretica.</title>
        <authorList>
            <person name="Studholme D.J."/>
            <person name="Sarris P."/>
        </authorList>
    </citation>
    <scope>NUCLEOTIDE SEQUENCE</scope>
    <source>
        <strain evidence="1">PFS-109/04</strain>
        <tissue evidence="1">Leaf</tissue>
    </source>
</reference>
<organism evidence="1 2">
    <name type="scientific">Brassica cretica</name>
    <name type="common">Mustard</name>
    <dbReference type="NCBI Taxonomy" id="69181"/>
    <lineage>
        <taxon>Eukaryota</taxon>
        <taxon>Viridiplantae</taxon>
        <taxon>Streptophyta</taxon>
        <taxon>Embryophyta</taxon>
        <taxon>Tracheophyta</taxon>
        <taxon>Spermatophyta</taxon>
        <taxon>Magnoliopsida</taxon>
        <taxon>eudicotyledons</taxon>
        <taxon>Gunneridae</taxon>
        <taxon>Pentapetalae</taxon>
        <taxon>rosids</taxon>
        <taxon>malvids</taxon>
        <taxon>Brassicales</taxon>
        <taxon>Brassicaceae</taxon>
        <taxon>Brassiceae</taxon>
        <taxon>Brassica</taxon>
    </lineage>
</organism>
<accession>A0A8S9RNI2</accession>
<name>A0A8S9RNI2_BRACR</name>
<dbReference type="AlphaFoldDB" id="A0A8S9RNI2"/>
<dbReference type="EMBL" id="QGKX02000095">
    <property type="protein sequence ID" value="KAF3574235.1"/>
    <property type="molecule type" value="Genomic_DNA"/>
</dbReference>
<evidence type="ECO:0000313" key="1">
    <source>
        <dbReference type="EMBL" id="KAF3574235.1"/>
    </source>
</evidence>
<protein>
    <submittedName>
        <fullName evidence="1">Uncharacterized protein</fullName>
    </submittedName>
</protein>
<sequence length="54" mass="6107">MEILFPDSSRRSPTFHLDYVLQISSRSGAPVRFRDSAVVDSWNPRTSPSPSLSR</sequence>
<dbReference type="Proteomes" id="UP000712600">
    <property type="component" value="Unassembled WGS sequence"/>
</dbReference>
<proteinExistence type="predicted"/>
<comment type="caution">
    <text evidence="1">The sequence shown here is derived from an EMBL/GenBank/DDBJ whole genome shotgun (WGS) entry which is preliminary data.</text>
</comment>